<evidence type="ECO:0000256" key="6">
    <source>
        <dbReference type="ARBA" id="ARBA00023004"/>
    </source>
</evidence>
<evidence type="ECO:0000313" key="10">
    <source>
        <dbReference type="Proteomes" id="UP000326396"/>
    </source>
</evidence>
<dbReference type="GO" id="GO:0046872">
    <property type="term" value="F:metal ion binding"/>
    <property type="evidence" value="ECO:0007669"/>
    <property type="project" value="UniProtKB-KW"/>
</dbReference>
<evidence type="ECO:0000256" key="5">
    <source>
        <dbReference type="ARBA" id="ARBA00023002"/>
    </source>
</evidence>
<evidence type="ECO:0000256" key="7">
    <source>
        <dbReference type="ARBA" id="ARBA00024284"/>
    </source>
</evidence>
<dbReference type="InterPro" id="IPR012864">
    <property type="entry name" value="PCO/ADO"/>
</dbReference>
<dbReference type="InterPro" id="IPR011051">
    <property type="entry name" value="RmlC_Cupin_sf"/>
</dbReference>
<comment type="cofactor">
    <cofactor evidence="1">
        <name>Fe(2+)</name>
        <dbReference type="ChEBI" id="CHEBI:29033"/>
    </cofactor>
</comment>
<evidence type="ECO:0000256" key="2">
    <source>
        <dbReference type="ARBA" id="ARBA00006622"/>
    </source>
</evidence>
<reference evidence="8 10" key="1">
    <citation type="submission" date="2019-05" db="EMBL/GenBank/DDBJ databases">
        <title>Mikania micrantha, genome provides insights into the molecular mechanism of rapid growth.</title>
        <authorList>
            <person name="Liu B."/>
        </authorList>
    </citation>
    <scope>NUCLEOTIDE SEQUENCE [LARGE SCALE GENOMIC DNA]</scope>
    <source>
        <strain evidence="8">NLD-2019</strain>
        <tissue evidence="8">Leaf</tissue>
    </source>
</reference>
<evidence type="ECO:0000313" key="9">
    <source>
        <dbReference type="EMBL" id="KAD3337437.1"/>
    </source>
</evidence>
<dbReference type="InterPro" id="IPR014710">
    <property type="entry name" value="RmlC-like_jellyroll"/>
</dbReference>
<dbReference type="Proteomes" id="UP000326396">
    <property type="component" value="Linkage Group LG6"/>
</dbReference>
<dbReference type="GO" id="GO:0070483">
    <property type="term" value="P:detection of hypoxia"/>
    <property type="evidence" value="ECO:0007669"/>
    <property type="project" value="UniProtKB-ARBA"/>
</dbReference>
<dbReference type="EC" id="1.13.11.20" evidence="3"/>
<organism evidence="8 10">
    <name type="scientific">Mikania micrantha</name>
    <name type="common">bitter vine</name>
    <dbReference type="NCBI Taxonomy" id="192012"/>
    <lineage>
        <taxon>Eukaryota</taxon>
        <taxon>Viridiplantae</taxon>
        <taxon>Streptophyta</taxon>
        <taxon>Embryophyta</taxon>
        <taxon>Tracheophyta</taxon>
        <taxon>Spermatophyta</taxon>
        <taxon>Magnoliopsida</taxon>
        <taxon>eudicotyledons</taxon>
        <taxon>Gunneridae</taxon>
        <taxon>Pentapetalae</taxon>
        <taxon>asterids</taxon>
        <taxon>campanulids</taxon>
        <taxon>Asterales</taxon>
        <taxon>Asteraceae</taxon>
        <taxon>Asteroideae</taxon>
        <taxon>Heliantheae alliance</taxon>
        <taxon>Eupatorieae</taxon>
        <taxon>Mikania</taxon>
    </lineage>
</organism>
<name>A0A5N6L991_9ASTR</name>
<dbReference type="OrthoDB" id="271433at2759"/>
<protein>
    <recommendedName>
        <fullName evidence="3">cysteine dioxygenase</fullName>
        <ecNumber evidence="3">1.13.11.20</ecNumber>
    </recommendedName>
</protein>
<proteinExistence type="inferred from homology"/>
<dbReference type="CDD" id="cd20289">
    <property type="entry name" value="cupin_ADO"/>
    <property type="match status" value="1"/>
</dbReference>
<dbReference type="Pfam" id="PF07847">
    <property type="entry name" value="PCO_ADO"/>
    <property type="match status" value="1"/>
</dbReference>
<dbReference type="GO" id="GO:0017172">
    <property type="term" value="F:cysteine dioxygenase activity"/>
    <property type="evidence" value="ECO:0007669"/>
    <property type="project" value="UniProtKB-EC"/>
</dbReference>
<evidence type="ECO:0000313" key="8">
    <source>
        <dbReference type="EMBL" id="KAC9683461.1"/>
    </source>
</evidence>
<dbReference type="Gene3D" id="2.60.120.10">
    <property type="entry name" value="Jelly Rolls"/>
    <property type="match status" value="1"/>
</dbReference>
<dbReference type="EMBL" id="SZYD01002329">
    <property type="protein sequence ID" value="KAC9683461.1"/>
    <property type="molecule type" value="Genomic_DNA"/>
</dbReference>
<evidence type="ECO:0000256" key="1">
    <source>
        <dbReference type="ARBA" id="ARBA00001954"/>
    </source>
</evidence>
<evidence type="ECO:0000256" key="3">
    <source>
        <dbReference type="ARBA" id="ARBA00013133"/>
    </source>
</evidence>
<accession>A0A5N6L991</accession>
<keyword evidence="5" id="KW-0560">Oxidoreductase</keyword>
<sequence>MTIEVRLTDVRKCIRKKKCRRKTSSKRKPSPAALAAVLFPLQRLYMSCVDVFKGVGTVPSPTDVQKLCHILDGMRAEDVGLSRNLQFFKTGSIIGATPKVACTTIYQSEKFSLCIFFLPANAVIPLHNHPGMTVFSKLLLGKVHIKAYDLVASSNQDDSLSPSQLKLACLKADGVFTAPCDTSVLYPTSGGNIHAFKAITPCAILDVMGPPYSKKDGRDCSYYREIPYDTLPYERVVMSEEERERYWWLEEIDVPKESAMDGIEYMGPQIIEMSSS</sequence>
<dbReference type="PANTHER" id="PTHR22966">
    <property type="entry name" value="2-AMINOETHANETHIOL DIOXYGENASE"/>
    <property type="match status" value="1"/>
</dbReference>
<dbReference type="PANTHER" id="PTHR22966:SF63">
    <property type="entry name" value="CYSTEINE DIOXYGENASE"/>
    <property type="match status" value="1"/>
</dbReference>
<dbReference type="SUPFAM" id="SSF51182">
    <property type="entry name" value="RmlC-like cupins"/>
    <property type="match status" value="1"/>
</dbReference>
<dbReference type="EMBL" id="SZYD01000016">
    <property type="protein sequence ID" value="KAD3337437.1"/>
    <property type="molecule type" value="Genomic_DNA"/>
</dbReference>
<comment type="caution">
    <text evidence="8">The sequence shown here is derived from an EMBL/GenBank/DDBJ whole genome shotgun (WGS) entry which is preliminary data.</text>
</comment>
<gene>
    <name evidence="9" type="ORF">E3N88_32957</name>
    <name evidence="8" type="ORF">E3N88_45403</name>
</gene>
<dbReference type="AlphaFoldDB" id="A0A5N6L991"/>
<keyword evidence="10" id="KW-1185">Reference proteome</keyword>
<comment type="similarity">
    <text evidence="2">Belongs to the cysteine dioxygenase family.</text>
</comment>
<keyword evidence="4" id="KW-0479">Metal-binding</keyword>
<keyword evidence="6" id="KW-0408">Iron</keyword>
<evidence type="ECO:0000256" key="4">
    <source>
        <dbReference type="ARBA" id="ARBA00022723"/>
    </source>
</evidence>
<comment type="catalytic activity">
    <reaction evidence="7">
        <text>L-cysteine + O2 = 3-sulfino-L-alanine + H(+)</text>
        <dbReference type="Rhea" id="RHEA:20441"/>
        <dbReference type="ChEBI" id="CHEBI:15378"/>
        <dbReference type="ChEBI" id="CHEBI:15379"/>
        <dbReference type="ChEBI" id="CHEBI:35235"/>
        <dbReference type="ChEBI" id="CHEBI:61085"/>
        <dbReference type="EC" id="1.13.11.20"/>
    </reaction>
    <physiologicalReaction direction="left-to-right" evidence="7">
        <dbReference type="Rhea" id="RHEA:20442"/>
    </physiologicalReaction>
</comment>